<dbReference type="Pfam" id="PF00561">
    <property type="entry name" value="Abhydrolase_1"/>
    <property type="match status" value="1"/>
</dbReference>
<protein>
    <submittedName>
        <fullName evidence="5">Homoserine O-acetyltransferase</fullName>
    </submittedName>
</protein>
<accession>A0A512DLD2</accession>
<dbReference type="GO" id="GO:0009086">
    <property type="term" value="P:methionine biosynthetic process"/>
    <property type="evidence" value="ECO:0007669"/>
    <property type="project" value="TreeGrafter"/>
</dbReference>
<evidence type="ECO:0000256" key="2">
    <source>
        <dbReference type="PIRSR" id="PIRSR000443-1"/>
    </source>
</evidence>
<dbReference type="GO" id="GO:0009092">
    <property type="term" value="P:homoserine metabolic process"/>
    <property type="evidence" value="ECO:0007669"/>
    <property type="project" value="TreeGrafter"/>
</dbReference>
<gene>
    <name evidence="5" type="ORF">SAE02_14350</name>
</gene>
<dbReference type="InterPro" id="IPR000073">
    <property type="entry name" value="AB_hydrolase_1"/>
</dbReference>
<evidence type="ECO:0000313" key="5">
    <source>
        <dbReference type="EMBL" id="GEO37287.1"/>
    </source>
</evidence>
<dbReference type="NCBIfam" id="NF005071">
    <property type="entry name" value="PRK06489.1"/>
    <property type="match status" value="1"/>
</dbReference>
<keyword evidence="6" id="KW-1185">Reference proteome</keyword>
<dbReference type="GO" id="GO:0004414">
    <property type="term" value="F:homoserine O-acetyltransferase activity"/>
    <property type="evidence" value="ECO:0007669"/>
    <property type="project" value="TreeGrafter"/>
</dbReference>
<dbReference type="PANTHER" id="PTHR32268:SF11">
    <property type="entry name" value="HOMOSERINE O-ACETYLTRANSFERASE"/>
    <property type="match status" value="1"/>
</dbReference>
<dbReference type="PRINTS" id="PR00111">
    <property type="entry name" value="ABHYDROLASE"/>
</dbReference>
<feature type="active site" evidence="2">
    <location>
        <position position="334"/>
    </location>
</feature>
<reference evidence="5 6" key="1">
    <citation type="submission" date="2019-07" db="EMBL/GenBank/DDBJ databases">
        <title>Whole genome shotgun sequence of Skermanella aerolata NBRC 106429.</title>
        <authorList>
            <person name="Hosoyama A."/>
            <person name="Uohara A."/>
            <person name="Ohji S."/>
            <person name="Ichikawa N."/>
        </authorList>
    </citation>
    <scope>NUCLEOTIDE SEQUENCE [LARGE SCALE GENOMIC DNA]</scope>
    <source>
        <strain evidence="5 6">NBRC 106429</strain>
    </source>
</reference>
<organism evidence="5 6">
    <name type="scientific">Skermanella aerolata</name>
    <dbReference type="NCBI Taxonomy" id="393310"/>
    <lineage>
        <taxon>Bacteria</taxon>
        <taxon>Pseudomonadati</taxon>
        <taxon>Pseudomonadota</taxon>
        <taxon>Alphaproteobacteria</taxon>
        <taxon>Rhodospirillales</taxon>
        <taxon>Azospirillaceae</taxon>
        <taxon>Skermanella</taxon>
    </lineage>
</organism>
<keyword evidence="3" id="KW-0732">Signal</keyword>
<keyword evidence="1 5" id="KW-0808">Transferase</keyword>
<evidence type="ECO:0000256" key="1">
    <source>
        <dbReference type="ARBA" id="ARBA00022679"/>
    </source>
</evidence>
<feature type="chain" id="PRO_5021749537" evidence="3">
    <location>
        <begin position="23"/>
        <end position="362"/>
    </location>
</feature>
<dbReference type="SUPFAM" id="SSF53474">
    <property type="entry name" value="alpha/beta-Hydrolases"/>
    <property type="match status" value="1"/>
</dbReference>
<sequence>MRVLRSLMHAAAGAALSLAVFAADAGAADYPAPKEGTFVAKDFRFHTGDVLPELRLHYRTVGEPSGEPVVMLHGTGGSGASMLTPDFAGELFGEGQPLDAKKYFIILPDALGHGKSTKPSDGLRAKFPKYSSEDMVDAQHRLLTEGLKLNHVHLVMGNSMGGMHTWIWGGKYPDYMDALVPMASQPTEMAARNWMLRRLMVEMIRQDPGYKDGDYTEQPNAMRLANVFYATATSGGTLAYQKLAPTREKADKMIEDRLAVKFNADANDFIYAWESSGEYNPTPLLDRIKAPLLFINAADDERNPPETGVTEAAMKHVKNGRLFLIPASEDTRGHGTTAMAKFYTKELQAFLQSVSKVKSSSN</sequence>
<feature type="active site" evidence="2">
    <location>
        <position position="300"/>
    </location>
</feature>
<dbReference type="Proteomes" id="UP000321523">
    <property type="component" value="Unassembled WGS sequence"/>
</dbReference>
<feature type="signal peptide" evidence="3">
    <location>
        <begin position="1"/>
        <end position="22"/>
    </location>
</feature>
<dbReference type="PANTHER" id="PTHR32268">
    <property type="entry name" value="HOMOSERINE O-ACETYLTRANSFERASE"/>
    <property type="match status" value="1"/>
</dbReference>
<dbReference type="RefSeq" id="WP_211099374.1">
    <property type="nucleotide sequence ID" value="NZ_BJYZ01000006.1"/>
</dbReference>
<evidence type="ECO:0000313" key="6">
    <source>
        <dbReference type="Proteomes" id="UP000321523"/>
    </source>
</evidence>
<feature type="domain" description="AB hydrolase-1" evidence="4">
    <location>
        <begin position="68"/>
        <end position="308"/>
    </location>
</feature>
<evidence type="ECO:0000259" key="4">
    <source>
        <dbReference type="Pfam" id="PF00561"/>
    </source>
</evidence>
<name>A0A512DLD2_9PROT</name>
<dbReference type="AlphaFoldDB" id="A0A512DLD2"/>
<proteinExistence type="predicted"/>
<comment type="caution">
    <text evidence="5">The sequence shown here is derived from an EMBL/GenBank/DDBJ whole genome shotgun (WGS) entry which is preliminary data.</text>
</comment>
<dbReference type="InterPro" id="IPR008220">
    <property type="entry name" value="HAT_MetX-like"/>
</dbReference>
<dbReference type="EMBL" id="BJYZ01000006">
    <property type="protein sequence ID" value="GEO37287.1"/>
    <property type="molecule type" value="Genomic_DNA"/>
</dbReference>
<dbReference type="InterPro" id="IPR029058">
    <property type="entry name" value="AB_hydrolase_fold"/>
</dbReference>
<feature type="active site" description="Nucleophile" evidence="2">
    <location>
        <position position="159"/>
    </location>
</feature>
<evidence type="ECO:0000256" key="3">
    <source>
        <dbReference type="SAM" id="SignalP"/>
    </source>
</evidence>
<dbReference type="PIRSF" id="PIRSF000443">
    <property type="entry name" value="Homoser_Ac_trans"/>
    <property type="match status" value="1"/>
</dbReference>
<dbReference type="Gene3D" id="3.40.50.1820">
    <property type="entry name" value="alpha/beta hydrolase"/>
    <property type="match status" value="1"/>
</dbReference>